<name>A0A9K3DJX7_HELAN</name>
<dbReference type="Proteomes" id="UP000215914">
    <property type="component" value="Unassembled WGS sequence"/>
</dbReference>
<reference evidence="1" key="1">
    <citation type="journal article" date="2017" name="Nature">
        <title>The sunflower genome provides insights into oil metabolism, flowering and Asterid evolution.</title>
        <authorList>
            <person name="Badouin H."/>
            <person name="Gouzy J."/>
            <person name="Grassa C.J."/>
            <person name="Murat F."/>
            <person name="Staton S.E."/>
            <person name="Cottret L."/>
            <person name="Lelandais-Briere C."/>
            <person name="Owens G.L."/>
            <person name="Carrere S."/>
            <person name="Mayjonade B."/>
            <person name="Legrand L."/>
            <person name="Gill N."/>
            <person name="Kane N.C."/>
            <person name="Bowers J.E."/>
            <person name="Hubner S."/>
            <person name="Bellec A."/>
            <person name="Berard A."/>
            <person name="Berges H."/>
            <person name="Blanchet N."/>
            <person name="Boniface M.C."/>
            <person name="Brunel D."/>
            <person name="Catrice O."/>
            <person name="Chaidir N."/>
            <person name="Claudel C."/>
            <person name="Donnadieu C."/>
            <person name="Faraut T."/>
            <person name="Fievet G."/>
            <person name="Helmstetter N."/>
            <person name="King M."/>
            <person name="Knapp S.J."/>
            <person name="Lai Z."/>
            <person name="Le Paslier M.C."/>
            <person name="Lippi Y."/>
            <person name="Lorenzon L."/>
            <person name="Mandel J.R."/>
            <person name="Marage G."/>
            <person name="Marchand G."/>
            <person name="Marquand E."/>
            <person name="Bret-Mestries E."/>
            <person name="Morien E."/>
            <person name="Nambeesan S."/>
            <person name="Nguyen T."/>
            <person name="Pegot-Espagnet P."/>
            <person name="Pouilly N."/>
            <person name="Raftis F."/>
            <person name="Sallet E."/>
            <person name="Schiex T."/>
            <person name="Thomas J."/>
            <person name="Vandecasteele C."/>
            <person name="Vares D."/>
            <person name="Vear F."/>
            <person name="Vautrin S."/>
            <person name="Crespi M."/>
            <person name="Mangin B."/>
            <person name="Burke J.M."/>
            <person name="Salse J."/>
            <person name="Munos S."/>
            <person name="Vincourt P."/>
            <person name="Rieseberg L.H."/>
            <person name="Langlade N.B."/>
        </authorList>
    </citation>
    <scope>NUCLEOTIDE SEQUENCE</scope>
    <source>
        <tissue evidence="1">Leaves</tissue>
    </source>
</reference>
<comment type="caution">
    <text evidence="1">The sequence shown here is derived from an EMBL/GenBank/DDBJ whole genome shotgun (WGS) entry which is preliminary data.</text>
</comment>
<keyword evidence="2" id="KW-1185">Reference proteome</keyword>
<evidence type="ECO:0000313" key="2">
    <source>
        <dbReference type="Proteomes" id="UP000215914"/>
    </source>
</evidence>
<sequence>MIDLIVEIKSPQHRIRLRHLNRIRSKSNWSCHLYEWFPCYDVVRQQWRKQKQLSIR</sequence>
<dbReference type="AlphaFoldDB" id="A0A9K3DJX7"/>
<evidence type="ECO:0000313" key="1">
    <source>
        <dbReference type="EMBL" id="KAF5755522.1"/>
    </source>
</evidence>
<dbReference type="Gramene" id="mRNA:HanXRQr2_Chr17g0803741">
    <property type="protein sequence ID" value="mRNA:HanXRQr2_Chr17g0803741"/>
    <property type="gene ID" value="HanXRQr2_Chr17g0803741"/>
</dbReference>
<gene>
    <name evidence="1" type="ORF">HanXRQr2_Chr17g0803741</name>
</gene>
<dbReference type="EMBL" id="MNCJ02000332">
    <property type="protein sequence ID" value="KAF5755522.1"/>
    <property type="molecule type" value="Genomic_DNA"/>
</dbReference>
<organism evidence="1 2">
    <name type="scientific">Helianthus annuus</name>
    <name type="common">Common sunflower</name>
    <dbReference type="NCBI Taxonomy" id="4232"/>
    <lineage>
        <taxon>Eukaryota</taxon>
        <taxon>Viridiplantae</taxon>
        <taxon>Streptophyta</taxon>
        <taxon>Embryophyta</taxon>
        <taxon>Tracheophyta</taxon>
        <taxon>Spermatophyta</taxon>
        <taxon>Magnoliopsida</taxon>
        <taxon>eudicotyledons</taxon>
        <taxon>Gunneridae</taxon>
        <taxon>Pentapetalae</taxon>
        <taxon>asterids</taxon>
        <taxon>campanulids</taxon>
        <taxon>Asterales</taxon>
        <taxon>Asteraceae</taxon>
        <taxon>Asteroideae</taxon>
        <taxon>Heliantheae alliance</taxon>
        <taxon>Heliantheae</taxon>
        <taxon>Helianthus</taxon>
    </lineage>
</organism>
<proteinExistence type="predicted"/>
<reference evidence="1" key="2">
    <citation type="submission" date="2020-06" db="EMBL/GenBank/DDBJ databases">
        <title>Helianthus annuus Genome sequencing and assembly Release 2.</title>
        <authorList>
            <person name="Gouzy J."/>
            <person name="Langlade N."/>
            <person name="Munos S."/>
        </authorList>
    </citation>
    <scope>NUCLEOTIDE SEQUENCE</scope>
    <source>
        <tissue evidence="1">Leaves</tissue>
    </source>
</reference>
<protein>
    <submittedName>
        <fullName evidence="1">Uncharacterized protein</fullName>
    </submittedName>
</protein>
<accession>A0A9K3DJX7</accession>